<reference evidence="2 3" key="1">
    <citation type="submission" date="2019-11" db="EMBL/GenBank/DDBJ databases">
        <title>Draft genome sequence of Blautia luti DSM 14534T, isolated from human stool.</title>
        <authorList>
            <person name="Ortiz R."/>
            <person name="Melis-Arcos F."/>
            <person name="Covarrubias P."/>
            <person name="Cardenas J.P."/>
            <person name="Perez-Donoso J."/>
            <person name="Almonacid D."/>
        </authorList>
    </citation>
    <scope>NUCLEOTIDE SEQUENCE [LARGE SCALE GENOMIC DNA]</scope>
    <source>
        <strain evidence="2 3">DSM 14534</strain>
    </source>
</reference>
<dbReference type="AlphaFoldDB" id="A0A844GJR8"/>
<proteinExistence type="predicted"/>
<keyword evidence="1" id="KW-0812">Transmembrane</keyword>
<gene>
    <name evidence="2" type="ORF">GKZ57_09835</name>
</gene>
<evidence type="ECO:0000256" key="1">
    <source>
        <dbReference type="SAM" id="Phobius"/>
    </source>
</evidence>
<comment type="caution">
    <text evidence="2">The sequence shown here is derived from an EMBL/GenBank/DDBJ whole genome shotgun (WGS) entry which is preliminary data.</text>
</comment>
<dbReference type="RefSeq" id="WP_118510583.1">
    <property type="nucleotide sequence ID" value="NZ_WMBC01000007.1"/>
</dbReference>
<dbReference type="Proteomes" id="UP000437824">
    <property type="component" value="Unassembled WGS sequence"/>
</dbReference>
<evidence type="ECO:0000313" key="3">
    <source>
        <dbReference type="Proteomes" id="UP000437824"/>
    </source>
</evidence>
<feature type="transmembrane region" description="Helical" evidence="1">
    <location>
        <begin position="41"/>
        <end position="58"/>
    </location>
</feature>
<sequence length="356" mass="41552">MPDWKMRIHLCIAILQGVVRGTVSAVALGILIKFIHDYCGGAGHALYGIVVLLLYFWISDTERKLVGRSDIDINKIKTRLKDSSNNLSKKVRTKKKIFTEELPGLYYCQIGAFITIILWIIYGIYSLIHGLKSYIVIEIILAIITAVMLGILLMVTGHYEGTVYRDLYSGWTGNDWTPFGHTGEKFSCGLTYRKKITIEEMEASCIQNGYVLFLSKKLDKHLDIWVYKKAEKNKLWIFEIVKVPGIADEDIDKLNEDFHEMLKLDKIREKYKKINLIYILYSKEETPTFRNILHRYIKKPLGNNYYRLSTGYLEEEQELYRSISETFSIGDTREREYKRLCKEFYQIMQIAEKDIV</sequence>
<name>A0A844GJR8_9FIRM</name>
<feature type="transmembrane region" description="Helical" evidence="1">
    <location>
        <begin position="134"/>
        <end position="155"/>
    </location>
</feature>
<protein>
    <submittedName>
        <fullName evidence="2">Uncharacterized protein</fullName>
    </submittedName>
</protein>
<feature type="transmembrane region" description="Helical" evidence="1">
    <location>
        <begin position="12"/>
        <end position="35"/>
    </location>
</feature>
<evidence type="ECO:0000313" key="2">
    <source>
        <dbReference type="EMBL" id="MTD61559.1"/>
    </source>
</evidence>
<dbReference type="EMBL" id="WMBC01000007">
    <property type="protein sequence ID" value="MTD61559.1"/>
    <property type="molecule type" value="Genomic_DNA"/>
</dbReference>
<feature type="transmembrane region" description="Helical" evidence="1">
    <location>
        <begin position="104"/>
        <end position="128"/>
    </location>
</feature>
<keyword evidence="1" id="KW-0472">Membrane</keyword>
<keyword evidence="1" id="KW-1133">Transmembrane helix</keyword>
<organism evidence="2 3">
    <name type="scientific">Blautia luti DSM 14534 = JCM 17040</name>
    <dbReference type="NCBI Taxonomy" id="649762"/>
    <lineage>
        <taxon>Bacteria</taxon>
        <taxon>Bacillati</taxon>
        <taxon>Bacillota</taxon>
        <taxon>Clostridia</taxon>
        <taxon>Lachnospirales</taxon>
        <taxon>Lachnospiraceae</taxon>
        <taxon>Blautia</taxon>
    </lineage>
</organism>
<accession>A0A844GJR8</accession>